<name>A0A9D4KR06_DREPO</name>
<evidence type="ECO:0000313" key="2">
    <source>
        <dbReference type="EMBL" id="KAH3844180.1"/>
    </source>
</evidence>
<feature type="compositionally biased region" description="Basic and acidic residues" evidence="1">
    <location>
        <begin position="93"/>
        <end position="104"/>
    </location>
</feature>
<comment type="caution">
    <text evidence="2">The sequence shown here is derived from an EMBL/GenBank/DDBJ whole genome shotgun (WGS) entry which is preliminary data.</text>
</comment>
<keyword evidence="3" id="KW-1185">Reference proteome</keyword>
<proteinExistence type="predicted"/>
<reference evidence="2" key="1">
    <citation type="journal article" date="2019" name="bioRxiv">
        <title>The Genome of the Zebra Mussel, Dreissena polymorpha: A Resource for Invasive Species Research.</title>
        <authorList>
            <person name="McCartney M.A."/>
            <person name="Auch B."/>
            <person name="Kono T."/>
            <person name="Mallez S."/>
            <person name="Zhang Y."/>
            <person name="Obille A."/>
            <person name="Becker A."/>
            <person name="Abrahante J.E."/>
            <person name="Garbe J."/>
            <person name="Badalamenti J.P."/>
            <person name="Herman A."/>
            <person name="Mangelson H."/>
            <person name="Liachko I."/>
            <person name="Sullivan S."/>
            <person name="Sone E.D."/>
            <person name="Koren S."/>
            <person name="Silverstein K.A.T."/>
            <person name="Beckman K.B."/>
            <person name="Gohl D.M."/>
        </authorList>
    </citation>
    <scope>NUCLEOTIDE SEQUENCE</scope>
    <source>
        <strain evidence="2">Duluth1</strain>
        <tissue evidence="2">Whole animal</tissue>
    </source>
</reference>
<dbReference type="EMBL" id="JAIWYP010000003">
    <property type="protein sequence ID" value="KAH3844180.1"/>
    <property type="molecule type" value="Genomic_DNA"/>
</dbReference>
<accession>A0A9D4KR06</accession>
<feature type="compositionally biased region" description="Polar residues" evidence="1">
    <location>
        <begin position="57"/>
        <end position="70"/>
    </location>
</feature>
<feature type="region of interest" description="Disordered" evidence="1">
    <location>
        <begin position="1"/>
        <end position="70"/>
    </location>
</feature>
<reference evidence="2" key="2">
    <citation type="submission" date="2020-11" db="EMBL/GenBank/DDBJ databases">
        <authorList>
            <person name="McCartney M.A."/>
            <person name="Auch B."/>
            <person name="Kono T."/>
            <person name="Mallez S."/>
            <person name="Becker A."/>
            <person name="Gohl D.M."/>
            <person name="Silverstein K.A.T."/>
            <person name="Koren S."/>
            <person name="Bechman K.B."/>
            <person name="Herman A."/>
            <person name="Abrahante J.E."/>
            <person name="Garbe J."/>
        </authorList>
    </citation>
    <scope>NUCLEOTIDE SEQUENCE</scope>
    <source>
        <strain evidence="2">Duluth1</strain>
        <tissue evidence="2">Whole animal</tissue>
    </source>
</reference>
<sequence>MAANFLASPDINEKKEKRRRKRRSNLWLNKPKTKERRLFPPGAEDDSSAFPGDRQPACTSSTSVKETPNDQCRSAFHDNLEHAPKKRKTKQQAHQERNYLKIAV</sequence>
<organism evidence="2 3">
    <name type="scientific">Dreissena polymorpha</name>
    <name type="common">Zebra mussel</name>
    <name type="synonym">Mytilus polymorpha</name>
    <dbReference type="NCBI Taxonomy" id="45954"/>
    <lineage>
        <taxon>Eukaryota</taxon>
        <taxon>Metazoa</taxon>
        <taxon>Spiralia</taxon>
        <taxon>Lophotrochozoa</taxon>
        <taxon>Mollusca</taxon>
        <taxon>Bivalvia</taxon>
        <taxon>Autobranchia</taxon>
        <taxon>Heteroconchia</taxon>
        <taxon>Euheterodonta</taxon>
        <taxon>Imparidentia</taxon>
        <taxon>Neoheterodontei</taxon>
        <taxon>Myida</taxon>
        <taxon>Dreissenoidea</taxon>
        <taxon>Dreissenidae</taxon>
        <taxon>Dreissena</taxon>
    </lineage>
</organism>
<gene>
    <name evidence="2" type="ORF">DPMN_086435</name>
</gene>
<dbReference type="AlphaFoldDB" id="A0A9D4KR06"/>
<dbReference type="Proteomes" id="UP000828390">
    <property type="component" value="Unassembled WGS sequence"/>
</dbReference>
<evidence type="ECO:0000256" key="1">
    <source>
        <dbReference type="SAM" id="MobiDB-lite"/>
    </source>
</evidence>
<protein>
    <submittedName>
        <fullName evidence="2">Uncharacterized protein</fullName>
    </submittedName>
</protein>
<feature type="region of interest" description="Disordered" evidence="1">
    <location>
        <begin position="83"/>
        <end position="104"/>
    </location>
</feature>
<evidence type="ECO:0000313" key="3">
    <source>
        <dbReference type="Proteomes" id="UP000828390"/>
    </source>
</evidence>